<organism evidence="5 6">
    <name type="scientific">Handelsmanbacteria sp. (strain RIFCSPLOWO2_12_FULL_64_10)</name>
    <dbReference type="NCBI Taxonomy" id="1817868"/>
    <lineage>
        <taxon>Bacteria</taxon>
        <taxon>Candidatus Handelsmaniibacteriota</taxon>
    </lineage>
</organism>
<proteinExistence type="predicted"/>
<dbReference type="AlphaFoldDB" id="A0A1F6CN63"/>
<evidence type="ECO:0000313" key="6">
    <source>
        <dbReference type="Proteomes" id="UP000178606"/>
    </source>
</evidence>
<keyword evidence="1" id="KW-0805">Transcription regulation</keyword>
<dbReference type="PANTHER" id="PTHR43537:SF5">
    <property type="entry name" value="UXU OPERON TRANSCRIPTIONAL REGULATOR"/>
    <property type="match status" value="1"/>
</dbReference>
<dbReference type="GO" id="GO:0003700">
    <property type="term" value="F:DNA-binding transcription factor activity"/>
    <property type="evidence" value="ECO:0007669"/>
    <property type="project" value="InterPro"/>
</dbReference>
<accession>A0A1F6CN63</accession>
<evidence type="ECO:0000256" key="3">
    <source>
        <dbReference type="ARBA" id="ARBA00023163"/>
    </source>
</evidence>
<dbReference type="Gene3D" id="1.20.120.530">
    <property type="entry name" value="GntR ligand-binding domain-like"/>
    <property type="match status" value="1"/>
</dbReference>
<name>A0A1F6CN63_HANXR</name>
<dbReference type="InterPro" id="IPR036390">
    <property type="entry name" value="WH_DNA-bd_sf"/>
</dbReference>
<dbReference type="InterPro" id="IPR011711">
    <property type="entry name" value="GntR_C"/>
</dbReference>
<keyword evidence="2" id="KW-0238">DNA-binding</keyword>
<sequence>MERQTLREKVVEAIKAFIVENDLKPGNRLPTEHELAERLSVGRSSVREALKSLEMIGVVESRPKIGCIVKSVDMSLLSEHISFGVQVRRATMGELLEAREFLEANIIPLMVQKADPVMFEEMAEGLKMMEDVVAGKGDRREADEKFHMALFKGAHNSVLQSFNEVIEGFFVRIRKEFASRVPGNQQWLDDHRAIYEALKKRDAVLAQALMRAHLNRYADYGVISRS</sequence>
<evidence type="ECO:0000256" key="1">
    <source>
        <dbReference type="ARBA" id="ARBA00023015"/>
    </source>
</evidence>
<reference evidence="5 6" key="1">
    <citation type="journal article" date="2016" name="Nat. Commun.">
        <title>Thousands of microbial genomes shed light on interconnected biogeochemical processes in an aquifer system.</title>
        <authorList>
            <person name="Anantharaman K."/>
            <person name="Brown C.T."/>
            <person name="Hug L.A."/>
            <person name="Sharon I."/>
            <person name="Castelle C.J."/>
            <person name="Probst A.J."/>
            <person name="Thomas B.C."/>
            <person name="Singh A."/>
            <person name="Wilkins M.J."/>
            <person name="Karaoz U."/>
            <person name="Brodie E.L."/>
            <person name="Williams K.H."/>
            <person name="Hubbard S.S."/>
            <person name="Banfield J.F."/>
        </authorList>
    </citation>
    <scope>NUCLEOTIDE SEQUENCE [LARGE SCALE GENOMIC DNA]</scope>
    <source>
        <strain evidence="6">RIFCSPLOWO2_12_FULL_64_10</strain>
    </source>
</reference>
<dbReference type="PANTHER" id="PTHR43537">
    <property type="entry name" value="TRANSCRIPTIONAL REGULATOR, GNTR FAMILY"/>
    <property type="match status" value="1"/>
</dbReference>
<dbReference type="Pfam" id="PF07729">
    <property type="entry name" value="FCD"/>
    <property type="match status" value="1"/>
</dbReference>
<dbReference type="InterPro" id="IPR008920">
    <property type="entry name" value="TF_FadR/GntR_C"/>
</dbReference>
<dbReference type="PRINTS" id="PR00035">
    <property type="entry name" value="HTHGNTR"/>
</dbReference>
<dbReference type="Proteomes" id="UP000178606">
    <property type="component" value="Unassembled WGS sequence"/>
</dbReference>
<dbReference type="InterPro" id="IPR036388">
    <property type="entry name" value="WH-like_DNA-bd_sf"/>
</dbReference>
<dbReference type="EMBL" id="MFKF01000202">
    <property type="protein sequence ID" value="OGG50643.1"/>
    <property type="molecule type" value="Genomic_DNA"/>
</dbReference>
<protein>
    <recommendedName>
        <fullName evidence="4">HTH gntR-type domain-containing protein</fullName>
    </recommendedName>
</protein>
<dbReference type="Gene3D" id="1.10.10.10">
    <property type="entry name" value="Winged helix-like DNA-binding domain superfamily/Winged helix DNA-binding domain"/>
    <property type="match status" value="1"/>
</dbReference>
<gene>
    <name evidence="5" type="ORF">A3F84_07820</name>
</gene>
<dbReference type="GO" id="GO:0003677">
    <property type="term" value="F:DNA binding"/>
    <property type="evidence" value="ECO:0007669"/>
    <property type="project" value="UniProtKB-KW"/>
</dbReference>
<comment type="caution">
    <text evidence="5">The sequence shown here is derived from an EMBL/GenBank/DDBJ whole genome shotgun (WGS) entry which is preliminary data.</text>
</comment>
<evidence type="ECO:0000313" key="5">
    <source>
        <dbReference type="EMBL" id="OGG50643.1"/>
    </source>
</evidence>
<dbReference type="SMART" id="SM00345">
    <property type="entry name" value="HTH_GNTR"/>
    <property type="match status" value="1"/>
</dbReference>
<keyword evidence="3" id="KW-0804">Transcription</keyword>
<dbReference type="Pfam" id="PF00392">
    <property type="entry name" value="GntR"/>
    <property type="match status" value="1"/>
</dbReference>
<dbReference type="CDD" id="cd07377">
    <property type="entry name" value="WHTH_GntR"/>
    <property type="match status" value="1"/>
</dbReference>
<dbReference type="InterPro" id="IPR000524">
    <property type="entry name" value="Tscrpt_reg_HTH_GntR"/>
</dbReference>
<dbReference type="SMART" id="SM00895">
    <property type="entry name" value="FCD"/>
    <property type="match status" value="1"/>
</dbReference>
<evidence type="ECO:0000259" key="4">
    <source>
        <dbReference type="PROSITE" id="PS50949"/>
    </source>
</evidence>
<dbReference type="SUPFAM" id="SSF46785">
    <property type="entry name" value="Winged helix' DNA-binding domain"/>
    <property type="match status" value="1"/>
</dbReference>
<dbReference type="PROSITE" id="PS50949">
    <property type="entry name" value="HTH_GNTR"/>
    <property type="match status" value="1"/>
</dbReference>
<dbReference type="SUPFAM" id="SSF48008">
    <property type="entry name" value="GntR ligand-binding domain-like"/>
    <property type="match status" value="1"/>
</dbReference>
<evidence type="ECO:0000256" key="2">
    <source>
        <dbReference type="ARBA" id="ARBA00023125"/>
    </source>
</evidence>
<feature type="domain" description="HTH gntR-type" evidence="4">
    <location>
        <begin position="4"/>
        <end position="72"/>
    </location>
</feature>